<gene>
    <name evidence="2" type="ORF">GMARGA_LOCUS44449</name>
</gene>
<feature type="non-terminal residue" evidence="2">
    <location>
        <position position="80"/>
    </location>
</feature>
<accession>A0ABN7XMM4</accession>
<feature type="non-terminal residue" evidence="2">
    <location>
        <position position="1"/>
    </location>
</feature>
<keyword evidence="3" id="KW-1185">Reference proteome</keyword>
<evidence type="ECO:0000313" key="2">
    <source>
        <dbReference type="EMBL" id="CAG8855628.1"/>
    </source>
</evidence>
<keyword evidence="1" id="KW-0732">Signal</keyword>
<comment type="caution">
    <text evidence="2">The sequence shown here is derived from an EMBL/GenBank/DDBJ whole genome shotgun (WGS) entry which is preliminary data.</text>
</comment>
<name>A0ABN7XMM4_GIGMA</name>
<feature type="chain" id="PRO_5045783734" evidence="1">
    <location>
        <begin position="18"/>
        <end position="80"/>
    </location>
</feature>
<dbReference type="EMBL" id="CAJVQB010151429">
    <property type="protein sequence ID" value="CAG8855628.1"/>
    <property type="molecule type" value="Genomic_DNA"/>
</dbReference>
<protein>
    <submittedName>
        <fullName evidence="2">29678_t:CDS:1</fullName>
    </submittedName>
</protein>
<proteinExistence type="predicted"/>
<sequence>YLFPFTVLCFTCLPVWSLWNTDLTLVPALGGLIGTWLNPCHYLSQLRGCSQDMGKVVKDLAPLLPACKRFPCKLAYRLNP</sequence>
<reference evidence="2 3" key="1">
    <citation type="submission" date="2021-06" db="EMBL/GenBank/DDBJ databases">
        <authorList>
            <person name="Kallberg Y."/>
            <person name="Tangrot J."/>
            <person name="Rosling A."/>
        </authorList>
    </citation>
    <scope>NUCLEOTIDE SEQUENCE [LARGE SCALE GENOMIC DNA]</scope>
    <source>
        <strain evidence="2 3">120-4 pot B 10/14</strain>
    </source>
</reference>
<organism evidence="2 3">
    <name type="scientific">Gigaspora margarita</name>
    <dbReference type="NCBI Taxonomy" id="4874"/>
    <lineage>
        <taxon>Eukaryota</taxon>
        <taxon>Fungi</taxon>
        <taxon>Fungi incertae sedis</taxon>
        <taxon>Mucoromycota</taxon>
        <taxon>Glomeromycotina</taxon>
        <taxon>Glomeromycetes</taxon>
        <taxon>Diversisporales</taxon>
        <taxon>Gigasporaceae</taxon>
        <taxon>Gigaspora</taxon>
    </lineage>
</organism>
<dbReference type="Proteomes" id="UP000789901">
    <property type="component" value="Unassembled WGS sequence"/>
</dbReference>
<feature type="signal peptide" evidence="1">
    <location>
        <begin position="1"/>
        <end position="17"/>
    </location>
</feature>
<evidence type="ECO:0000256" key="1">
    <source>
        <dbReference type="SAM" id="SignalP"/>
    </source>
</evidence>
<evidence type="ECO:0000313" key="3">
    <source>
        <dbReference type="Proteomes" id="UP000789901"/>
    </source>
</evidence>